<feature type="transmembrane region" description="Helical" evidence="1">
    <location>
        <begin position="100"/>
        <end position="128"/>
    </location>
</feature>
<dbReference type="AlphaFoldDB" id="A0A0B5ENU8"/>
<keyword evidence="1" id="KW-0812">Transmembrane</keyword>
<evidence type="ECO:0000256" key="1">
    <source>
        <dbReference type="SAM" id="Phobius"/>
    </source>
</evidence>
<dbReference type="EMBL" id="CP010519">
    <property type="protein sequence ID" value="AJE84338.1"/>
    <property type="molecule type" value="Genomic_DNA"/>
</dbReference>
<keyword evidence="3" id="KW-1185">Reference proteome</keyword>
<feature type="transmembrane region" description="Helical" evidence="1">
    <location>
        <begin position="217"/>
        <end position="242"/>
    </location>
</feature>
<reference evidence="2 3" key="1">
    <citation type="submission" date="2015-01" db="EMBL/GenBank/DDBJ databases">
        <title>Enhanced salinomycin production by adjusting the supply of polyketide extender units in Streptomyce albus DSM 41398.</title>
        <authorList>
            <person name="Lu C."/>
        </authorList>
    </citation>
    <scope>NUCLEOTIDE SEQUENCE [LARGE SCALE GENOMIC DNA]</scope>
    <source>
        <strain evidence="3">ATCC 21838 / DSM 41398 / FERM P-419 / JCM 4703 / NBRC 107858</strain>
    </source>
</reference>
<protein>
    <recommendedName>
        <fullName evidence="4">ABC transporter permease</fullName>
    </recommendedName>
</protein>
<feature type="transmembrane region" description="Helical" evidence="1">
    <location>
        <begin position="174"/>
        <end position="194"/>
    </location>
</feature>
<organism evidence="2 3">
    <name type="scientific">Streptomyces albus (strain ATCC 21838 / DSM 41398 / FERM P-419 / JCM 4703 / NBRC 107858)</name>
    <dbReference type="NCBI Taxonomy" id="1081613"/>
    <lineage>
        <taxon>Bacteria</taxon>
        <taxon>Bacillati</taxon>
        <taxon>Actinomycetota</taxon>
        <taxon>Actinomycetes</taxon>
        <taxon>Kitasatosporales</taxon>
        <taxon>Streptomycetaceae</taxon>
        <taxon>Streptomyces</taxon>
    </lineage>
</organism>
<feature type="transmembrane region" description="Helical" evidence="1">
    <location>
        <begin position="148"/>
        <end position="169"/>
    </location>
</feature>
<sequence>MSGPAQHFRAELMKTGTGRATLGSLLGGALWCALTGYGYYAQGRDDAAALASGAVTGDIIRGWMMMLLFSAITCALIVTRDVSGGTLARAVLSYGGRGRVFLAKLLAALATSALFAVVAVGGALANWALAARSTETGLVWNAESTKTLLGVAACVLLSGVWGLMTGWLVRNQTLAVLSVLVLMVGIEPAVQRFAPEAAQFLFTIALSSLYRDPKPDLLPVAAAALVSVVWVAALTTAARVSLLRRDIG</sequence>
<dbReference type="KEGG" id="sals:SLNWT_3962"/>
<feature type="transmembrane region" description="Helical" evidence="1">
    <location>
        <begin position="60"/>
        <end position="79"/>
    </location>
</feature>
<evidence type="ECO:0008006" key="4">
    <source>
        <dbReference type="Google" id="ProtNLM"/>
    </source>
</evidence>
<gene>
    <name evidence="2" type="ORF">SLNWT_3962</name>
</gene>
<keyword evidence="1" id="KW-1133">Transmembrane helix</keyword>
<name>A0A0B5ENU8_STRA4</name>
<keyword evidence="1" id="KW-0472">Membrane</keyword>
<proteinExistence type="predicted"/>
<evidence type="ECO:0000313" key="3">
    <source>
        <dbReference type="Proteomes" id="UP000031523"/>
    </source>
</evidence>
<dbReference type="Proteomes" id="UP000031523">
    <property type="component" value="Chromosome"/>
</dbReference>
<feature type="transmembrane region" description="Helical" evidence="1">
    <location>
        <begin position="20"/>
        <end position="40"/>
    </location>
</feature>
<accession>A0A0B5ENU8</accession>
<evidence type="ECO:0000313" key="2">
    <source>
        <dbReference type="EMBL" id="AJE84338.1"/>
    </source>
</evidence>